<comment type="similarity">
    <text evidence="13">Belongs to the G-protein coupled receptor 1 family.</text>
</comment>
<feature type="transmembrane region" description="Helical" evidence="14">
    <location>
        <begin position="58"/>
        <end position="81"/>
    </location>
</feature>
<keyword evidence="10 13" id="KW-0675">Receptor</keyword>
<evidence type="ECO:0000256" key="3">
    <source>
        <dbReference type="ARBA" id="ARBA00022606"/>
    </source>
</evidence>
<evidence type="ECO:0000256" key="7">
    <source>
        <dbReference type="ARBA" id="ARBA00023040"/>
    </source>
</evidence>
<evidence type="ECO:0000313" key="16">
    <source>
        <dbReference type="EMBL" id="CAI9613671.1"/>
    </source>
</evidence>
<protein>
    <recommendedName>
        <fullName evidence="14">Olfactory receptor</fullName>
    </recommendedName>
</protein>
<dbReference type="InterPro" id="IPR000276">
    <property type="entry name" value="GPCR_Rhodpsn"/>
</dbReference>
<feature type="transmembrane region" description="Helical" evidence="14">
    <location>
        <begin position="118"/>
        <end position="144"/>
    </location>
</feature>
<proteinExistence type="inferred from homology"/>
<evidence type="ECO:0000256" key="4">
    <source>
        <dbReference type="ARBA" id="ARBA00022692"/>
    </source>
</evidence>
<keyword evidence="3 14" id="KW-0716">Sensory transduction</keyword>
<keyword evidence="6 14" id="KW-1133">Transmembrane helix</keyword>
<evidence type="ECO:0000256" key="2">
    <source>
        <dbReference type="ARBA" id="ARBA00022475"/>
    </source>
</evidence>
<evidence type="ECO:0000256" key="11">
    <source>
        <dbReference type="ARBA" id="ARBA00023180"/>
    </source>
</evidence>
<dbReference type="PANTHER" id="PTHR24242">
    <property type="entry name" value="G-PROTEIN COUPLED RECEPTOR"/>
    <property type="match status" value="1"/>
</dbReference>
<feature type="transmembrane region" description="Helical" evidence="14">
    <location>
        <begin position="156"/>
        <end position="180"/>
    </location>
</feature>
<dbReference type="InterPro" id="IPR050939">
    <property type="entry name" value="Olfactory_GPCR1"/>
</dbReference>
<dbReference type="PANTHER" id="PTHR24242:SF253">
    <property type="entry name" value="OLFACTORY RECEPTOR-RELATED"/>
    <property type="match status" value="1"/>
</dbReference>
<evidence type="ECO:0000256" key="14">
    <source>
        <dbReference type="RuleBase" id="RU363047"/>
    </source>
</evidence>
<comment type="caution">
    <text evidence="16">The sequence shown here is derived from an EMBL/GenBank/DDBJ whole genome shotgun (WGS) entry which is preliminary data.</text>
</comment>
<evidence type="ECO:0000256" key="13">
    <source>
        <dbReference type="RuleBase" id="RU000688"/>
    </source>
</evidence>
<sequence>MSFSDCLSQFYFCCVTVILDSLLLTVMSYDRYLAICKPLQYLAICKPLHYSMIMNHHCCYMLISICWSLSFLTVLLMHTLIIAHLQFCGPNIIDHFFCDLDPILKLSCSDMAIIQIEIMLLTVLFDVIPFFIVVLSYIIIIVTILKIPSITGRKQVFSTCSSHLTVVCVYYGNLACAYLVPSREQSGNITKFLPLSYTIVTPLINPVIYTLRNKDLKKVLNIFLNKFLYEHFGSS</sequence>
<dbReference type="Pfam" id="PF13853">
    <property type="entry name" value="7tm_4"/>
    <property type="match status" value="1"/>
</dbReference>
<dbReference type="Gene3D" id="1.20.1070.10">
    <property type="entry name" value="Rhodopsin 7-helix transmembrane proteins"/>
    <property type="match status" value="2"/>
</dbReference>
<accession>A0ABN9GYQ2</accession>
<dbReference type="PROSITE" id="PS50262">
    <property type="entry name" value="G_PROTEIN_RECEP_F1_2"/>
    <property type="match status" value="1"/>
</dbReference>
<dbReference type="PRINTS" id="PR00245">
    <property type="entry name" value="OLFACTORYR"/>
</dbReference>
<keyword evidence="4 13" id="KW-0812">Transmembrane</keyword>
<evidence type="ECO:0000313" key="17">
    <source>
        <dbReference type="Proteomes" id="UP001162483"/>
    </source>
</evidence>
<evidence type="ECO:0000256" key="9">
    <source>
        <dbReference type="ARBA" id="ARBA00023157"/>
    </source>
</evidence>
<keyword evidence="7 13" id="KW-0297">G-protein coupled receptor</keyword>
<keyword evidence="5 14" id="KW-0552">Olfaction</keyword>
<comment type="subcellular location">
    <subcellularLocation>
        <location evidence="1 14">Cell membrane</location>
        <topology evidence="1 14">Multi-pass membrane protein</topology>
    </subcellularLocation>
</comment>
<reference evidence="16" key="1">
    <citation type="submission" date="2023-05" db="EMBL/GenBank/DDBJ databases">
        <authorList>
            <person name="Stuckert A."/>
        </authorList>
    </citation>
    <scope>NUCLEOTIDE SEQUENCE</scope>
</reference>
<gene>
    <name evidence="16" type="ORF">SPARVUS_LOCUS14924585</name>
</gene>
<evidence type="ECO:0000256" key="5">
    <source>
        <dbReference type="ARBA" id="ARBA00022725"/>
    </source>
</evidence>
<keyword evidence="8 14" id="KW-0472">Membrane</keyword>
<dbReference type="Proteomes" id="UP001162483">
    <property type="component" value="Unassembled WGS sequence"/>
</dbReference>
<dbReference type="SUPFAM" id="SSF81321">
    <property type="entry name" value="Family A G protein-coupled receptor-like"/>
    <property type="match status" value="2"/>
</dbReference>
<feature type="transmembrane region" description="Helical" evidence="14">
    <location>
        <begin position="192"/>
        <end position="211"/>
    </location>
</feature>
<keyword evidence="17" id="KW-1185">Reference proteome</keyword>
<evidence type="ECO:0000259" key="15">
    <source>
        <dbReference type="PROSITE" id="PS50262"/>
    </source>
</evidence>
<keyword evidence="2 14" id="KW-1003">Cell membrane</keyword>
<keyword evidence="12 13" id="KW-0807">Transducer</keyword>
<dbReference type="PRINTS" id="PR00237">
    <property type="entry name" value="GPCRRHODOPSN"/>
</dbReference>
<dbReference type="InterPro" id="IPR017452">
    <property type="entry name" value="GPCR_Rhodpsn_7TM"/>
</dbReference>
<evidence type="ECO:0000256" key="12">
    <source>
        <dbReference type="ARBA" id="ARBA00023224"/>
    </source>
</evidence>
<evidence type="ECO:0000256" key="1">
    <source>
        <dbReference type="ARBA" id="ARBA00004651"/>
    </source>
</evidence>
<organism evidence="16 17">
    <name type="scientific">Staurois parvus</name>
    <dbReference type="NCBI Taxonomy" id="386267"/>
    <lineage>
        <taxon>Eukaryota</taxon>
        <taxon>Metazoa</taxon>
        <taxon>Chordata</taxon>
        <taxon>Craniata</taxon>
        <taxon>Vertebrata</taxon>
        <taxon>Euteleostomi</taxon>
        <taxon>Amphibia</taxon>
        <taxon>Batrachia</taxon>
        <taxon>Anura</taxon>
        <taxon>Neobatrachia</taxon>
        <taxon>Ranoidea</taxon>
        <taxon>Ranidae</taxon>
        <taxon>Staurois</taxon>
    </lineage>
</organism>
<evidence type="ECO:0000256" key="8">
    <source>
        <dbReference type="ARBA" id="ARBA00023136"/>
    </source>
</evidence>
<feature type="transmembrane region" description="Helical" evidence="14">
    <location>
        <begin position="6"/>
        <end position="27"/>
    </location>
</feature>
<evidence type="ECO:0000256" key="6">
    <source>
        <dbReference type="ARBA" id="ARBA00022989"/>
    </source>
</evidence>
<evidence type="ECO:0000256" key="10">
    <source>
        <dbReference type="ARBA" id="ARBA00023170"/>
    </source>
</evidence>
<dbReference type="EMBL" id="CATNWA010019522">
    <property type="protein sequence ID" value="CAI9613671.1"/>
    <property type="molecule type" value="Genomic_DNA"/>
</dbReference>
<keyword evidence="9" id="KW-1015">Disulfide bond</keyword>
<feature type="domain" description="G-protein coupled receptors family 1 profile" evidence="15">
    <location>
        <begin position="1"/>
        <end position="209"/>
    </location>
</feature>
<name>A0ABN9GYQ2_9NEOB</name>
<dbReference type="PROSITE" id="PS00237">
    <property type="entry name" value="G_PROTEIN_RECEP_F1_1"/>
    <property type="match status" value="1"/>
</dbReference>
<dbReference type="InterPro" id="IPR000725">
    <property type="entry name" value="Olfact_rcpt"/>
</dbReference>
<keyword evidence="11" id="KW-0325">Glycoprotein</keyword>